<dbReference type="Proteomes" id="UP000286097">
    <property type="component" value="Unassembled WGS sequence"/>
</dbReference>
<evidence type="ECO:0000256" key="1">
    <source>
        <dbReference type="SAM" id="MobiDB-lite"/>
    </source>
</evidence>
<dbReference type="VEuPathDB" id="FungiDB:DD237_007529"/>
<evidence type="ECO:0000313" key="2">
    <source>
        <dbReference type="EMBL" id="RQM18593.1"/>
    </source>
</evidence>
<evidence type="ECO:0000313" key="3">
    <source>
        <dbReference type="Proteomes" id="UP000286097"/>
    </source>
</evidence>
<gene>
    <name evidence="2" type="ORF">DD237_007529</name>
</gene>
<feature type="compositionally biased region" description="Low complexity" evidence="1">
    <location>
        <begin position="105"/>
        <end position="119"/>
    </location>
</feature>
<organism evidence="2 3">
    <name type="scientific">Peronospora effusa</name>
    <dbReference type="NCBI Taxonomy" id="542832"/>
    <lineage>
        <taxon>Eukaryota</taxon>
        <taxon>Sar</taxon>
        <taxon>Stramenopiles</taxon>
        <taxon>Oomycota</taxon>
        <taxon>Peronosporomycetes</taxon>
        <taxon>Peronosporales</taxon>
        <taxon>Peronosporaceae</taxon>
        <taxon>Peronospora</taxon>
    </lineage>
</organism>
<protein>
    <submittedName>
        <fullName evidence="2">Uncharacterized protein</fullName>
    </submittedName>
</protein>
<dbReference type="AlphaFoldDB" id="A0A3R7W8P7"/>
<proteinExistence type="predicted"/>
<comment type="caution">
    <text evidence="2">The sequence shown here is derived from an EMBL/GenBank/DDBJ whole genome shotgun (WGS) entry which is preliminary data.</text>
</comment>
<reference evidence="2 3" key="1">
    <citation type="submission" date="2018-06" db="EMBL/GenBank/DDBJ databases">
        <title>Comparative genomics of downy mildews reveals potential adaptations to biotrophy.</title>
        <authorList>
            <person name="Fletcher K."/>
            <person name="Klosterman S.J."/>
            <person name="Derevnina L."/>
            <person name="Martin F."/>
            <person name="Koike S."/>
            <person name="Reyes Chin-Wo S."/>
            <person name="Mou B."/>
            <person name="Michelmore R."/>
        </authorList>
    </citation>
    <scope>NUCLEOTIDE SEQUENCE [LARGE SCALE GENOMIC DNA]</scope>
    <source>
        <strain evidence="2 3">R13</strain>
    </source>
</reference>
<feature type="region of interest" description="Disordered" evidence="1">
    <location>
        <begin position="91"/>
        <end position="133"/>
    </location>
</feature>
<accession>A0A3R7W8P7</accession>
<sequence>MVAPSRAYPQRTPGVTCQIRSSVASCTDGQVFAHIAETQARSASADKLRAVAPREVQRSRVATDDKAKFFIPASWIFSDFASTTFSMSLIGSHSPPRKTRHLSPFATSSASRATAFASSVPTETSPARSLGLR</sequence>
<name>A0A3R7W8P7_9STRA</name>
<dbReference type="EMBL" id="QKXF01000034">
    <property type="protein sequence ID" value="RQM18593.1"/>
    <property type="molecule type" value="Genomic_DNA"/>
</dbReference>